<dbReference type="Pfam" id="PF00102">
    <property type="entry name" value="Y_phosphatase"/>
    <property type="match status" value="1"/>
</dbReference>
<dbReference type="InterPro" id="IPR016130">
    <property type="entry name" value="Tyr_Pase_AS"/>
</dbReference>
<dbReference type="EMBL" id="CP115612">
    <property type="protein sequence ID" value="WBW74193.1"/>
    <property type="molecule type" value="Genomic_DNA"/>
</dbReference>
<dbReference type="InterPro" id="IPR000387">
    <property type="entry name" value="Tyr_Pase_dom"/>
</dbReference>
<dbReference type="SMART" id="SM00194">
    <property type="entry name" value="PTPc"/>
    <property type="match status" value="1"/>
</dbReference>
<dbReference type="CDD" id="cd18533">
    <property type="entry name" value="PTP_fungal"/>
    <property type="match status" value="1"/>
</dbReference>
<dbReference type="SUPFAM" id="SSF52799">
    <property type="entry name" value="(Phosphotyrosine protein) phosphatases II"/>
    <property type="match status" value="1"/>
</dbReference>
<comment type="similarity">
    <text evidence="1">Belongs to the protein-tyrosine phosphatase family. Non-receptor class subfamily.</text>
</comment>
<dbReference type="InterPro" id="IPR029021">
    <property type="entry name" value="Prot-tyrosine_phosphatase-like"/>
</dbReference>
<name>A0AAF0AXK8_9SCHI</name>
<dbReference type="PANTHER" id="PTHR19134">
    <property type="entry name" value="RECEPTOR-TYPE TYROSINE-PROTEIN PHOSPHATASE"/>
    <property type="match status" value="1"/>
</dbReference>
<keyword evidence="5" id="KW-1185">Reference proteome</keyword>
<organism evidence="4 5">
    <name type="scientific">Schizosaccharomyces osmophilus</name>
    <dbReference type="NCBI Taxonomy" id="2545709"/>
    <lineage>
        <taxon>Eukaryota</taxon>
        <taxon>Fungi</taxon>
        <taxon>Dikarya</taxon>
        <taxon>Ascomycota</taxon>
        <taxon>Taphrinomycotina</taxon>
        <taxon>Schizosaccharomycetes</taxon>
        <taxon>Schizosaccharomycetales</taxon>
        <taxon>Schizosaccharomycetaceae</taxon>
        <taxon>Schizosaccharomyces</taxon>
    </lineage>
</organism>
<dbReference type="InterPro" id="IPR036873">
    <property type="entry name" value="Rhodanese-like_dom_sf"/>
</dbReference>
<dbReference type="RefSeq" id="XP_056038436.1">
    <property type="nucleotide sequence ID" value="XM_056182754.1"/>
</dbReference>
<dbReference type="PROSITE" id="PS00383">
    <property type="entry name" value="TYR_PHOSPHATASE_1"/>
    <property type="match status" value="1"/>
</dbReference>
<feature type="domain" description="Tyrosine-protein phosphatase" evidence="2">
    <location>
        <begin position="294"/>
        <end position="537"/>
    </location>
</feature>
<dbReference type="SUPFAM" id="SSF52821">
    <property type="entry name" value="Rhodanese/Cell cycle control phosphatase"/>
    <property type="match status" value="1"/>
</dbReference>
<dbReference type="GeneID" id="80877443"/>
<dbReference type="PROSITE" id="PS50055">
    <property type="entry name" value="TYR_PHOSPHATASE_PTP"/>
    <property type="match status" value="1"/>
</dbReference>
<dbReference type="InterPro" id="IPR003595">
    <property type="entry name" value="Tyr_Pase_cat"/>
</dbReference>
<evidence type="ECO:0000256" key="1">
    <source>
        <dbReference type="ARBA" id="ARBA00009649"/>
    </source>
</evidence>
<dbReference type="Gene3D" id="3.40.250.10">
    <property type="entry name" value="Rhodanese-like domain"/>
    <property type="match status" value="1"/>
</dbReference>
<dbReference type="PANTHER" id="PTHR19134:SF529">
    <property type="entry name" value="TYROSINE-PROTEIN PHOSPHATASE 1"/>
    <property type="match status" value="1"/>
</dbReference>
<dbReference type="Gene3D" id="3.90.190.10">
    <property type="entry name" value="Protein tyrosine phosphatase superfamily"/>
    <property type="match status" value="1"/>
</dbReference>
<dbReference type="InterPro" id="IPR000242">
    <property type="entry name" value="PTP_cat"/>
</dbReference>
<reference evidence="4 5" key="1">
    <citation type="journal article" date="2023" name="G3 (Bethesda)">
        <title>A high-quality reference genome for the fission yeast Schizosaccharomyces osmophilus.</title>
        <authorList>
            <person name="Jia G.S."/>
            <person name="Zhang W.C."/>
            <person name="Liang Y."/>
            <person name="Liu X.H."/>
            <person name="Rhind N."/>
            <person name="Pidoux A."/>
            <person name="Brysch-Herzberg M."/>
            <person name="Du L.L."/>
        </authorList>
    </citation>
    <scope>NUCLEOTIDE SEQUENCE [LARGE SCALE GENOMIC DNA]</scope>
    <source>
        <strain evidence="4 5">CBS 15793</strain>
    </source>
</reference>
<proteinExistence type="inferred from homology"/>
<dbReference type="GO" id="GO:0004725">
    <property type="term" value="F:protein tyrosine phosphatase activity"/>
    <property type="evidence" value="ECO:0007669"/>
    <property type="project" value="InterPro"/>
</dbReference>
<dbReference type="PRINTS" id="PR00700">
    <property type="entry name" value="PRTYPHPHTASE"/>
</dbReference>
<accession>A0AAF0AXK8</accession>
<dbReference type="PROSITE" id="PS50056">
    <property type="entry name" value="TYR_PHOSPHATASE_2"/>
    <property type="match status" value="1"/>
</dbReference>
<evidence type="ECO:0000259" key="2">
    <source>
        <dbReference type="PROSITE" id="PS50055"/>
    </source>
</evidence>
<evidence type="ECO:0000313" key="4">
    <source>
        <dbReference type="EMBL" id="WBW74193.1"/>
    </source>
</evidence>
<dbReference type="InterPro" id="IPR050348">
    <property type="entry name" value="Protein-Tyr_Phosphatase"/>
</dbReference>
<evidence type="ECO:0000259" key="3">
    <source>
        <dbReference type="PROSITE" id="PS50056"/>
    </source>
</evidence>
<gene>
    <name evidence="4" type="primary">pyp1</name>
    <name evidence="4" type="ORF">SOMG_03967</name>
</gene>
<sequence>MSSFQSSETATLHPTTPSGSCTAILPKSYQSTSKYVTRSCRLPDYYRNAVKQDDTLILDLRPLSDFSRSRLKGSCNLTLPATLIKRPAFSGSRIISTLHYADEACDRTQNWKDLACIFVCLPAWISSHIAIAEIIGEKLKKDGFSGSFGILDLDYNRLANAFPDLIDKVPITNKMGINTGMKSKLSFSVPQTAPISLSSEGDDYFSSIPRPKEKKNMSSINKFFCPMPEKSQINAPLQTPSLHSIPDAFTNPNVSILYEKFSNLEFREQQRLASCADKDSKWCTVDSLSNFTYKKNRYSDIVPFNLTRVHLKHKDSNQGKDYINASYVNTNTANYIACQASLALSLEDFWEMTWDHFEDFGSVVMLGSFYEAGREMSVPYWPQDGVLSQHTYGLYTVTLLETKRINASGCILRKLDIKREGSTGSKEINHFQYENWSDCNSPERISLMINFLKFVNSYDRTGPLIVHCSAGVGRTGTFIVLDTLLRLPDESLRNFSLGTEISEDVVFQHIDYIRNQRMKMVQSFTQFKFIYDVIDLLKSNNTNFPVLSKLNS</sequence>
<protein>
    <submittedName>
        <fullName evidence="4">Protein tyrosine phosphatase Pyp1</fullName>
    </submittedName>
</protein>
<dbReference type="AlphaFoldDB" id="A0AAF0AXK8"/>
<dbReference type="SMART" id="SM00404">
    <property type="entry name" value="PTPc_motif"/>
    <property type="match status" value="1"/>
</dbReference>
<evidence type="ECO:0000313" key="5">
    <source>
        <dbReference type="Proteomes" id="UP001212411"/>
    </source>
</evidence>
<dbReference type="Proteomes" id="UP001212411">
    <property type="component" value="Chromosome 2"/>
</dbReference>
<feature type="domain" description="Tyrosine specific protein phosphatases" evidence="3">
    <location>
        <begin position="449"/>
        <end position="528"/>
    </location>
</feature>
<dbReference type="KEGG" id="som:SOMG_03967"/>